<keyword evidence="1" id="KW-1185">Reference proteome</keyword>
<sequence>MQILKSGPKLNHQQAVEHVKDISKQEVDECLCAIGVMPKAINCTTVTLLPKITNHTNIKDYRPIFCCTILYKIIYKILSSRLQKVMGFLIDGAQAGFIPRRKEGDNIILAHELIKAYSRKHISPRCMIKASQRSKDYKYFHYHPKCKKLGITHLSFADDLLLFARGDNQFVAMLKQYFDQFSIASGVKANLNKSSVYFGGVDNTEQELILQQLGYMKGELPFRYLGVPLATKKIEGDTMAGSD</sequence>
<organism evidence="1 2">
    <name type="scientific">Nicotiana tabacum</name>
    <name type="common">Common tobacco</name>
    <dbReference type="NCBI Taxonomy" id="4097"/>
    <lineage>
        <taxon>Eukaryota</taxon>
        <taxon>Viridiplantae</taxon>
        <taxon>Streptophyta</taxon>
        <taxon>Embryophyta</taxon>
        <taxon>Tracheophyta</taxon>
        <taxon>Spermatophyta</taxon>
        <taxon>Magnoliopsida</taxon>
        <taxon>eudicotyledons</taxon>
        <taxon>Gunneridae</taxon>
        <taxon>Pentapetalae</taxon>
        <taxon>asterids</taxon>
        <taxon>lamiids</taxon>
        <taxon>Solanales</taxon>
        <taxon>Solanaceae</taxon>
        <taxon>Nicotianoideae</taxon>
        <taxon>Nicotianeae</taxon>
        <taxon>Nicotiana</taxon>
    </lineage>
</organism>
<accession>A0AC58RV09</accession>
<evidence type="ECO:0000313" key="2">
    <source>
        <dbReference type="RefSeq" id="XP_075076562.1"/>
    </source>
</evidence>
<gene>
    <name evidence="2" type="primary">LOC142163201</name>
</gene>
<name>A0AC58RV09_TOBAC</name>
<protein>
    <submittedName>
        <fullName evidence="2">Uncharacterized protein LOC142163201</fullName>
    </submittedName>
</protein>
<proteinExistence type="predicted"/>
<reference evidence="1" key="1">
    <citation type="journal article" date="2014" name="Nat. Commun.">
        <title>The tobacco genome sequence and its comparison with those of tomato and potato.</title>
        <authorList>
            <person name="Sierro N."/>
            <person name="Battey J.N."/>
            <person name="Ouadi S."/>
            <person name="Bakaher N."/>
            <person name="Bovet L."/>
            <person name="Willig A."/>
            <person name="Goepfert S."/>
            <person name="Peitsch M.C."/>
            <person name="Ivanov N.V."/>
        </authorList>
    </citation>
    <scope>NUCLEOTIDE SEQUENCE [LARGE SCALE GENOMIC DNA]</scope>
</reference>
<reference evidence="2" key="2">
    <citation type="submission" date="2025-08" db="UniProtKB">
        <authorList>
            <consortium name="RefSeq"/>
        </authorList>
    </citation>
    <scope>IDENTIFICATION</scope>
    <source>
        <tissue evidence="2">Leaf</tissue>
    </source>
</reference>
<evidence type="ECO:0000313" key="1">
    <source>
        <dbReference type="Proteomes" id="UP000790787"/>
    </source>
</evidence>
<dbReference type="Proteomes" id="UP000790787">
    <property type="component" value="Chromosome 8"/>
</dbReference>
<dbReference type="RefSeq" id="XP_075076562.1">
    <property type="nucleotide sequence ID" value="XM_075220461.1"/>
</dbReference>